<comment type="catalytic activity">
    <reaction evidence="10">
        <text>(sulfur carrier)-H + L-cysteine = (sulfur carrier)-SH + L-alanine</text>
        <dbReference type="Rhea" id="RHEA:43892"/>
        <dbReference type="Rhea" id="RHEA-COMP:14737"/>
        <dbReference type="Rhea" id="RHEA-COMP:14739"/>
        <dbReference type="ChEBI" id="CHEBI:29917"/>
        <dbReference type="ChEBI" id="CHEBI:35235"/>
        <dbReference type="ChEBI" id="CHEBI:57972"/>
        <dbReference type="ChEBI" id="CHEBI:64428"/>
        <dbReference type="EC" id="2.8.1.7"/>
    </reaction>
</comment>
<keyword evidence="13" id="KW-1185">Reference proteome</keyword>
<keyword evidence="7" id="KW-0663">Pyridoxal phosphate</keyword>
<accession>A0A4Y6U7X8</accession>
<organism evidence="12 13">
    <name type="scientific">Formicincola oecophyllae</name>
    <dbReference type="NCBI Taxonomy" id="2558361"/>
    <lineage>
        <taxon>Bacteria</taxon>
        <taxon>Pseudomonadati</taxon>
        <taxon>Pseudomonadota</taxon>
        <taxon>Alphaproteobacteria</taxon>
        <taxon>Acetobacterales</taxon>
        <taxon>Acetobacteraceae</taxon>
        <taxon>Formicincola</taxon>
    </lineage>
</organism>
<dbReference type="InterPro" id="IPR015422">
    <property type="entry name" value="PyrdxlP-dep_Trfase_small"/>
</dbReference>
<proteinExistence type="inferred from homology"/>
<dbReference type="GO" id="GO:0046872">
    <property type="term" value="F:metal ion binding"/>
    <property type="evidence" value="ECO:0007669"/>
    <property type="project" value="UniProtKB-KW"/>
</dbReference>
<evidence type="ECO:0000256" key="4">
    <source>
        <dbReference type="ARBA" id="ARBA00013558"/>
    </source>
</evidence>
<dbReference type="PANTHER" id="PTHR11601:SF34">
    <property type="entry name" value="CYSTEINE DESULFURASE"/>
    <property type="match status" value="1"/>
</dbReference>
<protein>
    <recommendedName>
        <fullName evidence="4">Cysteine desulfurase</fullName>
    </recommendedName>
</protein>
<evidence type="ECO:0000256" key="2">
    <source>
        <dbReference type="ARBA" id="ARBA00003120"/>
    </source>
</evidence>
<dbReference type="Gene3D" id="1.10.260.50">
    <property type="match status" value="1"/>
</dbReference>
<evidence type="ECO:0000256" key="9">
    <source>
        <dbReference type="ARBA" id="ARBA00023014"/>
    </source>
</evidence>
<evidence type="ECO:0000313" key="13">
    <source>
        <dbReference type="Proteomes" id="UP000318709"/>
    </source>
</evidence>
<evidence type="ECO:0000259" key="11">
    <source>
        <dbReference type="Pfam" id="PF00266"/>
    </source>
</evidence>
<comment type="similarity">
    <text evidence="3">Belongs to the class-V pyridoxal-phosphate-dependent aminotransferase family. NifS/IscS subfamily.</text>
</comment>
<evidence type="ECO:0000256" key="5">
    <source>
        <dbReference type="ARBA" id="ARBA00022679"/>
    </source>
</evidence>
<feature type="domain" description="Aminotransferase class V" evidence="11">
    <location>
        <begin position="11"/>
        <end position="371"/>
    </location>
</feature>
<dbReference type="PANTHER" id="PTHR11601">
    <property type="entry name" value="CYSTEINE DESULFURYLASE FAMILY MEMBER"/>
    <property type="match status" value="1"/>
</dbReference>
<evidence type="ECO:0000256" key="1">
    <source>
        <dbReference type="ARBA" id="ARBA00001933"/>
    </source>
</evidence>
<dbReference type="AlphaFoldDB" id="A0A4Y6U7X8"/>
<dbReference type="Pfam" id="PF00266">
    <property type="entry name" value="Aminotran_5"/>
    <property type="match status" value="1"/>
</dbReference>
<dbReference type="GO" id="GO:0008483">
    <property type="term" value="F:transaminase activity"/>
    <property type="evidence" value="ECO:0007669"/>
    <property type="project" value="UniProtKB-KW"/>
</dbReference>
<dbReference type="Gene3D" id="3.90.1150.10">
    <property type="entry name" value="Aspartate Aminotransferase, domain 1"/>
    <property type="match status" value="1"/>
</dbReference>
<gene>
    <name evidence="12" type="ORF">E3E12_03705</name>
</gene>
<evidence type="ECO:0000256" key="3">
    <source>
        <dbReference type="ARBA" id="ARBA00006490"/>
    </source>
</evidence>
<reference evidence="12 13" key="1">
    <citation type="submission" date="2019-03" db="EMBL/GenBank/DDBJ databases">
        <title>The complete genome sequence of Swingsia_sp. F3b2 LMG30590(T).</title>
        <authorList>
            <person name="Chua K.-O."/>
            <person name="Chan K.-G."/>
            <person name="See-Too W.-S."/>
        </authorList>
    </citation>
    <scope>NUCLEOTIDE SEQUENCE [LARGE SCALE GENOMIC DNA]</scope>
    <source>
        <strain evidence="12 13">F3b2</strain>
    </source>
</reference>
<dbReference type="KEGG" id="swf:E3E12_03705"/>
<evidence type="ECO:0000256" key="7">
    <source>
        <dbReference type="ARBA" id="ARBA00022898"/>
    </source>
</evidence>
<dbReference type="RefSeq" id="WP_141443138.1">
    <property type="nucleotide sequence ID" value="NZ_CP038231.1"/>
</dbReference>
<dbReference type="InterPro" id="IPR000192">
    <property type="entry name" value="Aminotrans_V_dom"/>
</dbReference>
<name>A0A4Y6U7X8_9PROT</name>
<keyword evidence="8" id="KW-0408">Iron</keyword>
<keyword evidence="12" id="KW-0032">Aminotransferase</keyword>
<dbReference type="InterPro" id="IPR015424">
    <property type="entry name" value="PyrdxlP-dep_Trfase"/>
</dbReference>
<dbReference type="Proteomes" id="UP000318709">
    <property type="component" value="Chromosome"/>
</dbReference>
<dbReference type="GO" id="GO:0051536">
    <property type="term" value="F:iron-sulfur cluster binding"/>
    <property type="evidence" value="ECO:0007669"/>
    <property type="project" value="UniProtKB-KW"/>
</dbReference>
<evidence type="ECO:0000256" key="8">
    <source>
        <dbReference type="ARBA" id="ARBA00023004"/>
    </source>
</evidence>
<sequence length="392" mass="40616">MSEACAGDELYFDANASEPLRPEAHQAALEGLALTGNPSSVHSQGRQARQALDKARRQVAELFQRPEDACIFTSGATEANAAAIYGFRELARLEGRSDHVLVGATEHQAVRQAAPDADLVPVGPDGRHDLAALENLLVGENGSPPALLCVMAANNETGVVSDLPAIAALCVRCQVPLHVDAAQAAGRMKLPLAALENASLALSGHKAGGLAGAGALLLPAAMASSPFPPFMKGGGQEQGRRGGTPPLVAIMAMAAALEAASQQDWQKVRTLRQTMAKAMRRVGAIIQGPAQGGEGTMLPNTLSVTVPGLSAQAQLMALDLAGICVSSGSACSSGKVGSSPVLAAMGLGPAARQTLRISLPWNVQPKQVERFMEVWHAMVARHQSQQAPRCQP</sequence>
<dbReference type="Gene3D" id="3.40.640.10">
    <property type="entry name" value="Type I PLP-dependent aspartate aminotransferase-like (Major domain)"/>
    <property type="match status" value="1"/>
</dbReference>
<keyword evidence="5 12" id="KW-0808">Transferase</keyword>
<dbReference type="PIRSF" id="PIRSF005572">
    <property type="entry name" value="NifS"/>
    <property type="match status" value="1"/>
</dbReference>
<keyword evidence="9" id="KW-0411">Iron-sulfur</keyword>
<evidence type="ECO:0000313" key="12">
    <source>
        <dbReference type="EMBL" id="QDH13452.1"/>
    </source>
</evidence>
<dbReference type="OrthoDB" id="9808002at2"/>
<dbReference type="EMBL" id="CP038231">
    <property type="protein sequence ID" value="QDH13452.1"/>
    <property type="molecule type" value="Genomic_DNA"/>
</dbReference>
<comment type="cofactor">
    <cofactor evidence="1">
        <name>pyridoxal 5'-phosphate</name>
        <dbReference type="ChEBI" id="CHEBI:597326"/>
    </cofactor>
</comment>
<keyword evidence="6" id="KW-0479">Metal-binding</keyword>
<comment type="function">
    <text evidence="2">Catalyzes the removal of elemental sulfur atoms from cysteine to produce alanine. Seems to participate in the biosynthesis of the nitrogenase metalloclusters by providing the inorganic sulfur required for the Fe-S core formation.</text>
</comment>
<evidence type="ECO:0000256" key="10">
    <source>
        <dbReference type="ARBA" id="ARBA00050776"/>
    </source>
</evidence>
<dbReference type="InterPro" id="IPR015421">
    <property type="entry name" value="PyrdxlP-dep_Trfase_major"/>
</dbReference>
<dbReference type="GO" id="GO:0031071">
    <property type="term" value="F:cysteine desulfurase activity"/>
    <property type="evidence" value="ECO:0007669"/>
    <property type="project" value="UniProtKB-EC"/>
</dbReference>
<evidence type="ECO:0000256" key="6">
    <source>
        <dbReference type="ARBA" id="ARBA00022723"/>
    </source>
</evidence>
<dbReference type="InterPro" id="IPR016454">
    <property type="entry name" value="Cysteine_dSase"/>
</dbReference>
<dbReference type="SUPFAM" id="SSF53383">
    <property type="entry name" value="PLP-dependent transferases"/>
    <property type="match status" value="1"/>
</dbReference>